<protein>
    <submittedName>
        <fullName evidence="1">Uncharacterized protein</fullName>
    </submittedName>
</protein>
<comment type="caution">
    <text evidence="1">The sequence shown here is derived from an EMBL/GenBank/DDBJ whole genome shotgun (WGS) entry which is preliminary data.</text>
</comment>
<accession>A0A8J1UZD5</accession>
<gene>
    <name evidence="1" type="ORF">OFUS_LOCUS13318</name>
</gene>
<reference evidence="1" key="1">
    <citation type="submission" date="2022-03" db="EMBL/GenBank/DDBJ databases">
        <authorList>
            <person name="Martin C."/>
        </authorList>
    </citation>
    <scope>NUCLEOTIDE SEQUENCE</scope>
</reference>
<organism evidence="1 2">
    <name type="scientific">Owenia fusiformis</name>
    <name type="common">Polychaete worm</name>
    <dbReference type="NCBI Taxonomy" id="6347"/>
    <lineage>
        <taxon>Eukaryota</taxon>
        <taxon>Metazoa</taxon>
        <taxon>Spiralia</taxon>
        <taxon>Lophotrochozoa</taxon>
        <taxon>Annelida</taxon>
        <taxon>Polychaeta</taxon>
        <taxon>Sedentaria</taxon>
        <taxon>Canalipalpata</taxon>
        <taxon>Sabellida</taxon>
        <taxon>Oweniida</taxon>
        <taxon>Oweniidae</taxon>
        <taxon>Owenia</taxon>
    </lineage>
</organism>
<dbReference type="InterPro" id="IPR029044">
    <property type="entry name" value="Nucleotide-diphossugar_trans"/>
</dbReference>
<dbReference type="EMBL" id="CAIIXF020000006">
    <property type="protein sequence ID" value="CAH1787672.1"/>
    <property type="molecule type" value="Genomic_DNA"/>
</dbReference>
<dbReference type="OrthoDB" id="6150660at2759"/>
<dbReference type="Proteomes" id="UP000749559">
    <property type="component" value="Unassembled WGS sequence"/>
</dbReference>
<proteinExistence type="predicted"/>
<dbReference type="Gene3D" id="3.90.550.20">
    <property type="match status" value="1"/>
</dbReference>
<dbReference type="PANTHER" id="PTHR46830:SF1">
    <property type="entry name" value="ALPHA-1,4-N-ACETYLGLUCOSAMINYLTRANSFERASE"/>
    <property type="match status" value="1"/>
</dbReference>
<dbReference type="Pfam" id="PF04488">
    <property type="entry name" value="Gly_transf_sug"/>
    <property type="match status" value="1"/>
</dbReference>
<dbReference type="AlphaFoldDB" id="A0A8J1UZD5"/>
<sequence length="351" mass="41572">MRYLHIKWILISFISFILGKYLYICYHSPHMSILKSMLTPHPRTTKHIKEKSRHETMKERKEKVLEYNALYDLSSKFTADTDNVAVPNIVHYIWVDKGKGIPFTFLNALSFFSVHNIWKPRIIYIHANQLPTGPWWQLVELNIGNIKHIKIDDTQVKIYGKIPLYTEHLTDILRLEILQDYGGVYIDTDIIAMRPLSPLRHFGHTQGIGMLDKGLSNGVILAKQGSPFLKIWHEAYWTYGRIPDDINSTVWRYHSIELPGTLHSIFPRMIHTEQTALLGPKYFQYENETIKERTWQKNYCVHIWKRFTKVPEHPNDFKFISKTSFVRELLEYVWFQQTIPILKEGTYKIER</sequence>
<evidence type="ECO:0000313" key="1">
    <source>
        <dbReference type="EMBL" id="CAH1787672.1"/>
    </source>
</evidence>
<keyword evidence="2" id="KW-1185">Reference proteome</keyword>
<dbReference type="SUPFAM" id="SSF53448">
    <property type="entry name" value="Nucleotide-diphospho-sugar transferases"/>
    <property type="match status" value="1"/>
</dbReference>
<name>A0A8J1UZD5_OWEFU</name>
<dbReference type="InterPro" id="IPR007577">
    <property type="entry name" value="GlycoTrfase_DXD_sugar-bd_CS"/>
</dbReference>
<dbReference type="PANTHER" id="PTHR46830">
    <property type="entry name" value="TRANSFERASE, PUTATIVE-RELATED"/>
    <property type="match status" value="1"/>
</dbReference>
<evidence type="ECO:0000313" key="2">
    <source>
        <dbReference type="Proteomes" id="UP000749559"/>
    </source>
</evidence>